<dbReference type="SUPFAM" id="SSF55681">
    <property type="entry name" value="Class II aaRS and biotin synthetases"/>
    <property type="match status" value="1"/>
</dbReference>
<dbReference type="InterPro" id="IPR033728">
    <property type="entry name" value="ThrRS_core"/>
</dbReference>
<dbReference type="InterPro" id="IPR002320">
    <property type="entry name" value="Thr-tRNA-ligase_IIa"/>
</dbReference>
<dbReference type="InterPro" id="IPR012676">
    <property type="entry name" value="TGS-like"/>
</dbReference>
<evidence type="ECO:0000256" key="2">
    <source>
        <dbReference type="ARBA" id="ARBA00013163"/>
    </source>
</evidence>
<dbReference type="SUPFAM" id="SSF52954">
    <property type="entry name" value="Class II aaRS ABD-related"/>
    <property type="match status" value="1"/>
</dbReference>
<dbReference type="InterPro" id="IPR006195">
    <property type="entry name" value="aa-tRNA-synth_II"/>
</dbReference>
<keyword evidence="12" id="KW-1185">Reference proteome</keyword>
<evidence type="ECO:0000256" key="5">
    <source>
        <dbReference type="ARBA" id="ARBA00022840"/>
    </source>
</evidence>
<dbReference type="SUPFAM" id="SSF55186">
    <property type="entry name" value="ThrRS/AlaRS common domain"/>
    <property type="match status" value="1"/>
</dbReference>
<evidence type="ECO:0000313" key="13">
    <source>
        <dbReference type="RefSeq" id="XP_019095066.1"/>
    </source>
</evidence>
<dbReference type="PANTHER" id="PTHR11451:SF55">
    <property type="entry name" value="THREONINE--TRNA LIGASE"/>
    <property type="match status" value="1"/>
</dbReference>
<keyword evidence="3" id="KW-0436">Ligase</keyword>
<dbReference type="InterPro" id="IPR012675">
    <property type="entry name" value="Beta-grasp_dom_sf"/>
</dbReference>
<dbReference type="SMART" id="SM00863">
    <property type="entry name" value="tRNA_SAD"/>
    <property type="match status" value="1"/>
</dbReference>
<dbReference type="InterPro" id="IPR004154">
    <property type="entry name" value="Anticodon-bd"/>
</dbReference>
<dbReference type="PROSITE" id="PS50862">
    <property type="entry name" value="AA_TRNA_LIGASE_II"/>
    <property type="match status" value="1"/>
</dbReference>
<dbReference type="Gene3D" id="3.40.50.800">
    <property type="entry name" value="Anticodon-binding domain"/>
    <property type="match status" value="1"/>
</dbReference>
<keyword evidence="7" id="KW-0030">Aminoacyl-tRNA synthetase</keyword>
<dbReference type="Gene3D" id="3.30.930.10">
    <property type="entry name" value="Bira Bifunctional Protein, Domain 2"/>
    <property type="match status" value="1"/>
</dbReference>
<dbReference type="PRINTS" id="PR01047">
    <property type="entry name" value="TRNASYNTHTHR"/>
</dbReference>
<dbReference type="InterPro" id="IPR012947">
    <property type="entry name" value="tRNA_SAD"/>
</dbReference>
<evidence type="ECO:0000313" key="12">
    <source>
        <dbReference type="Proteomes" id="UP000694864"/>
    </source>
</evidence>
<reference evidence="13" key="2">
    <citation type="submission" date="2025-08" db="UniProtKB">
        <authorList>
            <consortium name="RefSeq"/>
        </authorList>
    </citation>
    <scope>IDENTIFICATION</scope>
    <source>
        <tissue evidence="13">Leaf</tissue>
    </source>
</reference>
<feature type="domain" description="Aminoacyl-transfer RNA synthetases class-II family profile" evidence="10">
    <location>
        <begin position="275"/>
        <end position="541"/>
    </location>
</feature>
<keyword evidence="6" id="KW-0648">Protein biosynthesis</keyword>
<gene>
    <name evidence="13" type="primary">LOC104759277</name>
</gene>
<dbReference type="PROSITE" id="PS51880">
    <property type="entry name" value="TGS"/>
    <property type="match status" value="1"/>
</dbReference>
<feature type="domain" description="TGS" evidence="11">
    <location>
        <begin position="38"/>
        <end position="101"/>
    </location>
</feature>
<dbReference type="InterPro" id="IPR036621">
    <property type="entry name" value="Anticodon-bd_dom_sf"/>
</dbReference>
<dbReference type="PANTHER" id="PTHR11451">
    <property type="entry name" value="THREONINE-TRNA LIGASE"/>
    <property type="match status" value="1"/>
</dbReference>
<evidence type="ECO:0000256" key="6">
    <source>
        <dbReference type="ARBA" id="ARBA00022917"/>
    </source>
</evidence>
<evidence type="ECO:0000256" key="9">
    <source>
        <dbReference type="ARBA" id="ARBA00049515"/>
    </source>
</evidence>
<organism evidence="12 13">
    <name type="scientific">Camelina sativa</name>
    <name type="common">False flax</name>
    <name type="synonym">Myagrum sativum</name>
    <dbReference type="NCBI Taxonomy" id="90675"/>
    <lineage>
        <taxon>Eukaryota</taxon>
        <taxon>Viridiplantae</taxon>
        <taxon>Streptophyta</taxon>
        <taxon>Embryophyta</taxon>
        <taxon>Tracheophyta</taxon>
        <taxon>Spermatophyta</taxon>
        <taxon>Magnoliopsida</taxon>
        <taxon>eudicotyledons</taxon>
        <taxon>Gunneridae</taxon>
        <taxon>Pentapetalae</taxon>
        <taxon>rosids</taxon>
        <taxon>malvids</taxon>
        <taxon>Brassicales</taxon>
        <taxon>Brassicaceae</taxon>
        <taxon>Camelineae</taxon>
        <taxon>Camelina</taxon>
    </lineage>
</organism>
<accession>A0ABM1R7S8</accession>
<dbReference type="Gene3D" id="3.30.980.10">
    <property type="entry name" value="Threonyl-trna Synthetase, Chain A, domain 2"/>
    <property type="match status" value="2"/>
</dbReference>
<dbReference type="CDD" id="cd00771">
    <property type="entry name" value="ThrRS_core"/>
    <property type="match status" value="1"/>
</dbReference>
<keyword evidence="4" id="KW-0547">Nucleotide-binding</keyword>
<dbReference type="RefSeq" id="XP_019095066.1">
    <property type="nucleotide sequence ID" value="XM_019239521.1"/>
</dbReference>
<dbReference type="NCBIfam" id="TIGR00418">
    <property type="entry name" value="thrS"/>
    <property type="match status" value="1"/>
</dbReference>
<dbReference type="Pfam" id="PF03129">
    <property type="entry name" value="HGTP_anticodon"/>
    <property type="match status" value="1"/>
</dbReference>
<dbReference type="CDD" id="cd01667">
    <property type="entry name" value="TGS_ThrRS"/>
    <property type="match status" value="1"/>
</dbReference>
<dbReference type="GeneID" id="104759277"/>
<dbReference type="Pfam" id="PF00587">
    <property type="entry name" value="tRNA-synt_2b"/>
    <property type="match status" value="1"/>
</dbReference>
<sequence length="639" mass="73585">MENHLPPKDETYLSSVISKRIRLFEQIQAEQLQSLPHDPIKITLLPDGIVKEGNRWETTPMDIAGQISRVLAESALVSSVNRVLWDMNRPLEGDCSLEIFRFDSDQGRDTFWHSSAHLLGQALKQEFGCKLCLGPCETRGNIEARVAKAVRERQPFERIEVTKDQALKMFSDNKFKVKIINGDLAKKEKFTVYRCGPLVDLCPGPHIPNTSLVKAFKCLKASPAYRKGHRKRKSLERVYGISYPDDEQLKDFLISQELFFSHPFSTGSFFFLPLGARVYDKLVKFIKAEYCKRGYTEVISPNVYNMKLWETSGLAENDKENMFTFDINKQKFGLKPMNCHGHCLMFQHRFWSYKELPIRLADFGALHRNEESIALSGLTRVRRFQQDDAHVFCRATQVEEEVKGILDFVDYVYTIFGFTYELKLSTRPKKYIGDLEKWDKAEVALEKALKDFGKPFLINKGDGEIYGPKIDITLSDAMKRNFQCATLQLDFQLPESFTLEYSSSAEDETKSEQPVLIHRAVLGSVERMFSILLEQCKGKWPFWLSPRQAIVCSSSKDDRSYADKVRDQIHKAGYYVDADTTDRNVSEKVKEAQVARYNYILVVGEEDARRGQVTVWLRDEVMSIEALLDEFKLKTANFL</sequence>
<evidence type="ECO:0000259" key="11">
    <source>
        <dbReference type="PROSITE" id="PS51880"/>
    </source>
</evidence>
<dbReference type="Pfam" id="PF02824">
    <property type="entry name" value="TGS"/>
    <property type="match status" value="1"/>
</dbReference>
<dbReference type="InterPro" id="IPR002314">
    <property type="entry name" value="aa-tRNA-synt_IIb"/>
</dbReference>
<evidence type="ECO:0000256" key="3">
    <source>
        <dbReference type="ARBA" id="ARBA00022598"/>
    </source>
</evidence>
<evidence type="ECO:0000256" key="4">
    <source>
        <dbReference type="ARBA" id="ARBA00022741"/>
    </source>
</evidence>
<keyword evidence="5" id="KW-0067">ATP-binding</keyword>
<dbReference type="InterPro" id="IPR018163">
    <property type="entry name" value="Thr/Ala-tRNA-synth_IIc_edit"/>
</dbReference>
<dbReference type="SUPFAM" id="SSF81271">
    <property type="entry name" value="TGS-like"/>
    <property type="match status" value="1"/>
</dbReference>
<dbReference type="Proteomes" id="UP000694864">
    <property type="component" value="Chromosome 17"/>
</dbReference>
<dbReference type="Gene3D" id="3.10.20.30">
    <property type="match status" value="1"/>
</dbReference>
<evidence type="ECO:0000256" key="8">
    <source>
        <dbReference type="ARBA" id="ARBA00031900"/>
    </source>
</evidence>
<dbReference type="Pfam" id="PF07973">
    <property type="entry name" value="tRNA_SAD"/>
    <property type="match status" value="1"/>
</dbReference>
<dbReference type="EC" id="6.1.1.3" evidence="2"/>
<evidence type="ECO:0000256" key="7">
    <source>
        <dbReference type="ARBA" id="ARBA00023146"/>
    </source>
</evidence>
<evidence type="ECO:0000259" key="10">
    <source>
        <dbReference type="PROSITE" id="PS50862"/>
    </source>
</evidence>
<proteinExistence type="inferred from homology"/>
<name>A0ABM1R7S8_CAMSA</name>
<protein>
    <recommendedName>
        <fullName evidence="2">threonine--tRNA ligase</fullName>
        <ecNumber evidence="2">6.1.1.3</ecNumber>
    </recommendedName>
    <alternativeName>
        <fullName evidence="8">Threonyl-tRNA synthetase</fullName>
    </alternativeName>
</protein>
<dbReference type="InterPro" id="IPR045864">
    <property type="entry name" value="aa-tRNA-synth_II/BPL/LPL"/>
</dbReference>
<evidence type="ECO:0000256" key="1">
    <source>
        <dbReference type="ARBA" id="ARBA00008226"/>
    </source>
</evidence>
<comment type="similarity">
    <text evidence="1">Belongs to the class-II aminoacyl-tRNA synthetase family.</text>
</comment>
<reference evidence="12" key="1">
    <citation type="journal article" date="2014" name="Nat. Commun.">
        <title>The emerging biofuel crop Camelina sativa retains a highly undifferentiated hexaploid genome structure.</title>
        <authorList>
            <person name="Kagale S."/>
            <person name="Koh C."/>
            <person name="Nixon J."/>
            <person name="Bollina V."/>
            <person name="Clarke W.E."/>
            <person name="Tuteja R."/>
            <person name="Spillane C."/>
            <person name="Robinson S.J."/>
            <person name="Links M.G."/>
            <person name="Clarke C."/>
            <person name="Higgins E.E."/>
            <person name="Huebert T."/>
            <person name="Sharpe A.G."/>
            <person name="Parkin I.A."/>
        </authorList>
    </citation>
    <scope>NUCLEOTIDE SEQUENCE [LARGE SCALE GENOMIC DNA]</scope>
    <source>
        <strain evidence="12">cv. DH55</strain>
    </source>
</reference>
<comment type="catalytic activity">
    <reaction evidence="9">
        <text>tRNA(Thr) + L-threonine + ATP = L-threonyl-tRNA(Thr) + AMP + diphosphate + H(+)</text>
        <dbReference type="Rhea" id="RHEA:24624"/>
        <dbReference type="Rhea" id="RHEA-COMP:9670"/>
        <dbReference type="Rhea" id="RHEA-COMP:9704"/>
        <dbReference type="ChEBI" id="CHEBI:15378"/>
        <dbReference type="ChEBI" id="CHEBI:30616"/>
        <dbReference type="ChEBI" id="CHEBI:33019"/>
        <dbReference type="ChEBI" id="CHEBI:57926"/>
        <dbReference type="ChEBI" id="CHEBI:78442"/>
        <dbReference type="ChEBI" id="CHEBI:78534"/>
        <dbReference type="ChEBI" id="CHEBI:456215"/>
        <dbReference type="EC" id="6.1.1.3"/>
    </reaction>
</comment>
<dbReference type="InterPro" id="IPR004095">
    <property type="entry name" value="TGS"/>
</dbReference>